<dbReference type="OrthoDB" id="799328at2"/>
<name>A0A556MIA4_9SPHI</name>
<dbReference type="PROSITE" id="PS51257">
    <property type="entry name" value="PROKAR_LIPOPROTEIN"/>
    <property type="match status" value="1"/>
</dbReference>
<organism evidence="1 2">
    <name type="scientific">Mucilaginibacter corticis</name>
    <dbReference type="NCBI Taxonomy" id="2597670"/>
    <lineage>
        <taxon>Bacteria</taxon>
        <taxon>Pseudomonadati</taxon>
        <taxon>Bacteroidota</taxon>
        <taxon>Sphingobacteriia</taxon>
        <taxon>Sphingobacteriales</taxon>
        <taxon>Sphingobacteriaceae</taxon>
        <taxon>Mucilaginibacter</taxon>
    </lineage>
</organism>
<keyword evidence="2" id="KW-1185">Reference proteome</keyword>
<protein>
    <submittedName>
        <fullName evidence="1">Uncharacterized protein</fullName>
    </submittedName>
</protein>
<accession>A0A556MIA4</accession>
<evidence type="ECO:0000313" key="1">
    <source>
        <dbReference type="EMBL" id="TSJ39593.1"/>
    </source>
</evidence>
<dbReference type="EMBL" id="VLPK01000003">
    <property type="protein sequence ID" value="TSJ39593.1"/>
    <property type="molecule type" value="Genomic_DNA"/>
</dbReference>
<proteinExistence type="predicted"/>
<dbReference type="RefSeq" id="WP_144249630.1">
    <property type="nucleotide sequence ID" value="NZ_VLPK01000003.1"/>
</dbReference>
<dbReference type="AlphaFoldDB" id="A0A556MIA4"/>
<reference evidence="1 2" key="1">
    <citation type="submission" date="2019-07" db="EMBL/GenBank/DDBJ databases">
        <authorList>
            <person name="Huq M.A."/>
        </authorList>
    </citation>
    <scope>NUCLEOTIDE SEQUENCE [LARGE SCALE GENOMIC DNA]</scope>
    <source>
        <strain evidence="1 2">MAH-19</strain>
    </source>
</reference>
<dbReference type="Proteomes" id="UP000318733">
    <property type="component" value="Unassembled WGS sequence"/>
</dbReference>
<gene>
    <name evidence="1" type="ORF">FO440_17780</name>
</gene>
<evidence type="ECO:0000313" key="2">
    <source>
        <dbReference type="Proteomes" id="UP000318733"/>
    </source>
</evidence>
<comment type="caution">
    <text evidence="1">The sequence shown here is derived from an EMBL/GenBank/DDBJ whole genome shotgun (WGS) entry which is preliminary data.</text>
</comment>
<sequence length="102" mass="11290">MSKSLTLNLSLIIAVIIIILSCKQNPDTTISATIIDQGLPAADGCGWMLKIDDKLYSPTNLPEKYKKTNTNVEITYKLLSSQYQCGIAANLKYPQIELKTIK</sequence>